<protein>
    <submittedName>
        <fullName evidence="1">Uncharacterized protein</fullName>
    </submittedName>
</protein>
<dbReference type="Gramene" id="Solyc03g095305.1.1">
    <property type="protein sequence ID" value="Solyc03g095305.1.1"/>
    <property type="gene ID" value="Solyc03g095305.1"/>
</dbReference>
<accession>A0A3Q7FP30</accession>
<reference evidence="1" key="1">
    <citation type="journal article" date="2012" name="Nature">
        <title>The tomato genome sequence provides insights into fleshy fruit evolution.</title>
        <authorList>
            <consortium name="Tomato Genome Consortium"/>
        </authorList>
    </citation>
    <scope>NUCLEOTIDE SEQUENCE [LARGE SCALE GENOMIC DNA]</scope>
    <source>
        <strain evidence="1">cv. Heinz 1706</strain>
    </source>
</reference>
<dbReference type="EnsemblPlants" id="Solyc03g095305.1.1">
    <property type="protein sequence ID" value="Solyc03g095305.1.1"/>
    <property type="gene ID" value="Solyc03g095305.1"/>
</dbReference>
<proteinExistence type="predicted"/>
<keyword evidence="2" id="KW-1185">Reference proteome</keyword>
<evidence type="ECO:0000313" key="2">
    <source>
        <dbReference type="Proteomes" id="UP000004994"/>
    </source>
</evidence>
<sequence>MKSSPNIIAPAANAPAPTPIPKPGLAFRAAEVEVEVGVEYATADSLVLLLVCSSVPPQDMALDVHIGDFSVVVSPAFETGLKIVVVGLYPLVKLKPLLLSPSLNPSFSPSFKQDVVKKGKFSVKNRKSMVLHPEKKIDFSLIDTNGDNICAPSKGSFLDKSDDGK</sequence>
<dbReference type="Proteomes" id="UP000004994">
    <property type="component" value="Chromosome 3"/>
</dbReference>
<dbReference type="InParanoid" id="A0A3Q7FP30"/>
<name>A0A3Q7FP30_SOLLC</name>
<dbReference type="AlphaFoldDB" id="A0A3Q7FP30"/>
<organism evidence="1">
    <name type="scientific">Solanum lycopersicum</name>
    <name type="common">Tomato</name>
    <name type="synonym">Lycopersicon esculentum</name>
    <dbReference type="NCBI Taxonomy" id="4081"/>
    <lineage>
        <taxon>Eukaryota</taxon>
        <taxon>Viridiplantae</taxon>
        <taxon>Streptophyta</taxon>
        <taxon>Embryophyta</taxon>
        <taxon>Tracheophyta</taxon>
        <taxon>Spermatophyta</taxon>
        <taxon>Magnoliopsida</taxon>
        <taxon>eudicotyledons</taxon>
        <taxon>Gunneridae</taxon>
        <taxon>Pentapetalae</taxon>
        <taxon>asterids</taxon>
        <taxon>lamiids</taxon>
        <taxon>Solanales</taxon>
        <taxon>Solanaceae</taxon>
        <taxon>Solanoideae</taxon>
        <taxon>Solaneae</taxon>
        <taxon>Solanum</taxon>
        <taxon>Solanum subgen. Lycopersicon</taxon>
    </lineage>
</organism>
<evidence type="ECO:0000313" key="1">
    <source>
        <dbReference type="EnsemblPlants" id="Solyc03g095305.1.1"/>
    </source>
</evidence>
<reference evidence="1" key="2">
    <citation type="submission" date="2019-01" db="UniProtKB">
        <authorList>
            <consortium name="EnsemblPlants"/>
        </authorList>
    </citation>
    <scope>IDENTIFICATION</scope>
    <source>
        <strain evidence="1">cv. Heinz 1706</strain>
    </source>
</reference>